<dbReference type="KEGG" id="mcun:NCTC10297_00443"/>
<dbReference type="Proteomes" id="UP000274100">
    <property type="component" value="Chromosome"/>
</dbReference>
<dbReference type="EMBL" id="LR134343">
    <property type="protein sequence ID" value="VEG12516.1"/>
    <property type="molecule type" value="Genomic_DNA"/>
</dbReference>
<evidence type="ECO:0000313" key="2">
    <source>
        <dbReference type="Proteomes" id="UP000274100"/>
    </source>
</evidence>
<organism evidence="1 2">
    <name type="scientific">Moraxella cuniculi</name>
    <dbReference type="NCBI Taxonomy" id="34061"/>
    <lineage>
        <taxon>Bacteria</taxon>
        <taxon>Pseudomonadati</taxon>
        <taxon>Pseudomonadota</taxon>
        <taxon>Gammaproteobacteria</taxon>
        <taxon>Moraxellales</taxon>
        <taxon>Moraxellaceae</taxon>
        <taxon>Moraxella</taxon>
    </lineage>
</organism>
<name>A0A448GUQ3_9GAMM</name>
<dbReference type="RefSeq" id="WP_126329777.1">
    <property type="nucleotide sequence ID" value="NZ_LR134343.1"/>
</dbReference>
<sequence>MKNIYHDLKKLIEELMTFQSSEKRENYIMSELDDIIIDPKWSDYIFWSNDYHHEDGSLNYDKFFKKISEYEQSDEYQRNKYIISLVNSLLNKNFDKKSEMEIVNELNKLIPDEDWIDCLFVSKSCFLENGVFNEKEFLKLMNLINFEL</sequence>
<evidence type="ECO:0000313" key="1">
    <source>
        <dbReference type="EMBL" id="VEG12516.1"/>
    </source>
</evidence>
<protein>
    <submittedName>
        <fullName evidence="1">Uncharacterized protein</fullName>
    </submittedName>
</protein>
<dbReference type="OrthoDB" id="6650294at2"/>
<dbReference type="AlphaFoldDB" id="A0A448GUQ3"/>
<gene>
    <name evidence="1" type="ORF">NCTC10297_00443</name>
</gene>
<proteinExistence type="predicted"/>
<accession>A0A448GUQ3</accession>
<reference evidence="1 2" key="1">
    <citation type="submission" date="2018-12" db="EMBL/GenBank/DDBJ databases">
        <authorList>
            <consortium name="Pathogen Informatics"/>
        </authorList>
    </citation>
    <scope>NUCLEOTIDE SEQUENCE [LARGE SCALE GENOMIC DNA]</scope>
    <source>
        <strain evidence="1 2">NCTC10297</strain>
    </source>
</reference>